<sequence>MSLKRKSAAAVLWNVLTSGFGQFFSFVVFILLARLMSVEEFGLVGFAFLIVEFVSIFLSIGVSQNLIRRDEWTDEFASTYHSIILLVAAGIALLLAAAVAPIVYFSYSEKLAYILAALAFIPILDSLRTTHFAKMQREFHNKRLAYIRLTSTTFGGCVSIALAFFEFGAWSLVIGRFSQSIFATFATNFVSDFKAKFHIEKTHIKEIVEFGKPLLYMALLGFLSGKTVNMLVGVFFGASAFALLSMARRAPQILIELIINPLNKSLVATLSRLEGEQRVSALYRVLRIACFVILPAYLGLGAVSEPFILLFVGENWIDSAFLMSIASVSAPGLIVGYFLPMLMVSSGMPRTALHIKITTLVASISAPVIAIPLGIEGMVAAMVFVTYLTLPIRFHIASRKVDISLGGALKSVYPFIISSLLMFASVKYLYSLDINMMDSHLIELTAGVLLGAVVYLTILSIFFNRHLFTVVNEIKNLRK</sequence>
<feature type="transmembrane region" description="Helical" evidence="7">
    <location>
        <begin position="12"/>
        <end position="35"/>
    </location>
</feature>
<evidence type="ECO:0000256" key="1">
    <source>
        <dbReference type="ARBA" id="ARBA00004651"/>
    </source>
</evidence>
<feature type="transmembrane region" description="Helical" evidence="7">
    <location>
        <begin position="145"/>
        <end position="165"/>
    </location>
</feature>
<feature type="transmembrane region" description="Helical" evidence="7">
    <location>
        <begin position="360"/>
        <end position="392"/>
    </location>
</feature>
<keyword evidence="6 7" id="KW-0472">Membrane</keyword>
<feature type="transmembrane region" description="Helical" evidence="7">
    <location>
        <begin position="214"/>
        <end position="244"/>
    </location>
</feature>
<evidence type="ECO:0000313" key="8">
    <source>
        <dbReference type="EMBL" id="MBD1390551.1"/>
    </source>
</evidence>
<keyword evidence="4 7" id="KW-0812">Transmembrane</keyword>
<evidence type="ECO:0000256" key="3">
    <source>
        <dbReference type="ARBA" id="ARBA00022475"/>
    </source>
</evidence>
<comment type="caution">
    <text evidence="8">The sequence shown here is derived from an EMBL/GenBank/DDBJ whole genome shotgun (WGS) entry which is preliminary data.</text>
</comment>
<dbReference type="PANTHER" id="PTHR30250:SF10">
    <property type="entry name" value="LIPOPOLYSACCHARIDE BIOSYNTHESIS PROTEIN WZXC"/>
    <property type="match status" value="1"/>
</dbReference>
<comment type="similarity">
    <text evidence="2">Belongs to the polysaccharide synthase family.</text>
</comment>
<keyword evidence="5 7" id="KW-1133">Transmembrane helix</keyword>
<dbReference type="Pfam" id="PF13440">
    <property type="entry name" value="Polysacc_synt_3"/>
    <property type="match status" value="1"/>
</dbReference>
<evidence type="ECO:0000256" key="6">
    <source>
        <dbReference type="ARBA" id="ARBA00023136"/>
    </source>
</evidence>
<feature type="transmembrane region" description="Helical" evidence="7">
    <location>
        <begin position="412"/>
        <end position="430"/>
    </location>
</feature>
<protein>
    <submittedName>
        <fullName evidence="8">Oligosaccharide flippase family protein</fullName>
    </submittedName>
</protein>
<gene>
    <name evidence="8" type="ORF">IC617_14025</name>
</gene>
<proteinExistence type="inferred from homology"/>
<dbReference type="RefSeq" id="WP_191145621.1">
    <property type="nucleotide sequence ID" value="NZ_JACXAF010000019.1"/>
</dbReference>
<feature type="transmembrane region" description="Helical" evidence="7">
    <location>
        <begin position="41"/>
        <end position="62"/>
    </location>
</feature>
<evidence type="ECO:0000256" key="7">
    <source>
        <dbReference type="SAM" id="Phobius"/>
    </source>
</evidence>
<keyword evidence="3" id="KW-1003">Cell membrane</keyword>
<dbReference type="InterPro" id="IPR050833">
    <property type="entry name" value="Poly_Biosynth_Transport"/>
</dbReference>
<dbReference type="AlphaFoldDB" id="A0A8J6QLX8"/>
<feature type="transmembrane region" description="Helical" evidence="7">
    <location>
        <begin position="442"/>
        <end position="463"/>
    </location>
</feature>
<accession>A0A8J6QLX8</accession>
<evidence type="ECO:0000313" key="9">
    <source>
        <dbReference type="Proteomes" id="UP000638014"/>
    </source>
</evidence>
<feature type="transmembrane region" description="Helical" evidence="7">
    <location>
        <begin position="281"/>
        <end position="300"/>
    </location>
</feature>
<dbReference type="Proteomes" id="UP000638014">
    <property type="component" value="Unassembled WGS sequence"/>
</dbReference>
<comment type="subcellular location">
    <subcellularLocation>
        <location evidence="1">Cell membrane</location>
        <topology evidence="1">Multi-pass membrane protein</topology>
    </subcellularLocation>
</comment>
<dbReference type="PANTHER" id="PTHR30250">
    <property type="entry name" value="PST FAMILY PREDICTED COLANIC ACID TRANSPORTER"/>
    <property type="match status" value="1"/>
</dbReference>
<name>A0A8J6QLX8_9GAMM</name>
<feature type="transmembrane region" description="Helical" evidence="7">
    <location>
        <begin position="320"/>
        <end position="339"/>
    </location>
</feature>
<evidence type="ECO:0000256" key="4">
    <source>
        <dbReference type="ARBA" id="ARBA00022692"/>
    </source>
</evidence>
<evidence type="ECO:0000256" key="2">
    <source>
        <dbReference type="ARBA" id="ARBA00007430"/>
    </source>
</evidence>
<feature type="transmembrane region" description="Helical" evidence="7">
    <location>
        <begin position="83"/>
        <end position="105"/>
    </location>
</feature>
<keyword evidence="9" id="KW-1185">Reference proteome</keyword>
<feature type="transmembrane region" description="Helical" evidence="7">
    <location>
        <begin position="111"/>
        <end position="133"/>
    </location>
</feature>
<dbReference type="GO" id="GO:0005886">
    <property type="term" value="C:plasma membrane"/>
    <property type="evidence" value="ECO:0007669"/>
    <property type="project" value="UniProtKB-SubCell"/>
</dbReference>
<reference evidence="8" key="1">
    <citation type="submission" date="2020-09" db="EMBL/GenBank/DDBJ databases">
        <title>A novel bacterium of genus Neiella, isolated from South China Sea.</title>
        <authorList>
            <person name="Huang H."/>
            <person name="Mo K."/>
            <person name="Hu Y."/>
        </authorList>
    </citation>
    <scope>NUCLEOTIDE SEQUENCE</scope>
    <source>
        <strain evidence="8">HB171785</strain>
    </source>
</reference>
<organism evidence="8 9">
    <name type="scientific">Neiella litorisoli</name>
    <dbReference type="NCBI Taxonomy" id="2771431"/>
    <lineage>
        <taxon>Bacteria</taxon>
        <taxon>Pseudomonadati</taxon>
        <taxon>Pseudomonadota</taxon>
        <taxon>Gammaproteobacteria</taxon>
        <taxon>Alteromonadales</taxon>
        <taxon>Echinimonadaceae</taxon>
        <taxon>Neiella</taxon>
    </lineage>
</organism>
<dbReference type="EMBL" id="JACXAF010000019">
    <property type="protein sequence ID" value="MBD1390551.1"/>
    <property type="molecule type" value="Genomic_DNA"/>
</dbReference>
<evidence type="ECO:0000256" key="5">
    <source>
        <dbReference type="ARBA" id="ARBA00022989"/>
    </source>
</evidence>